<name>G6AE55_9BACT</name>
<dbReference type="InterPro" id="IPR026350">
    <property type="entry name" value="GxxExxY"/>
</dbReference>
<proteinExistence type="predicted"/>
<dbReference type="NCBIfam" id="TIGR04256">
    <property type="entry name" value="GxxExxY"/>
    <property type="match status" value="1"/>
</dbReference>
<sequence length="126" mass="14562">MNVENELVCKDEAYQIIGAAMAVHNELGSGMREIVYGDALEIEFKLRGIPFQREQTFNVVYKGVELQHKFKCDFVCFKNIIVELKAEKGLTDIDRSQIINYLKITKYPLGILINFGESSLMYERYI</sequence>
<protein>
    <recommendedName>
        <fullName evidence="3">GxxExxY protein</fullName>
    </recommendedName>
</protein>
<dbReference type="Proteomes" id="UP000004597">
    <property type="component" value="Unassembled WGS sequence"/>
</dbReference>
<dbReference type="EMBL" id="AFXP01000003">
    <property type="protein sequence ID" value="EHG17054.1"/>
    <property type="molecule type" value="Genomic_DNA"/>
</dbReference>
<organism evidence="1 2">
    <name type="scientific">Prevotella histicola F0411</name>
    <dbReference type="NCBI Taxonomy" id="857291"/>
    <lineage>
        <taxon>Bacteria</taxon>
        <taxon>Pseudomonadati</taxon>
        <taxon>Bacteroidota</taxon>
        <taxon>Bacteroidia</taxon>
        <taxon>Bacteroidales</taxon>
        <taxon>Prevotellaceae</taxon>
        <taxon>Prevotella</taxon>
    </lineage>
</organism>
<dbReference type="PATRIC" id="fig|857291.3.peg.378"/>
<accession>G6AE55</accession>
<evidence type="ECO:0008006" key="3">
    <source>
        <dbReference type="Google" id="ProtNLM"/>
    </source>
</evidence>
<comment type="caution">
    <text evidence="1">The sequence shown here is derived from an EMBL/GenBank/DDBJ whole genome shotgun (WGS) entry which is preliminary data.</text>
</comment>
<dbReference type="HOGENOM" id="CLU_134960_1_0_10"/>
<dbReference type="GeneID" id="66731143"/>
<evidence type="ECO:0000313" key="2">
    <source>
        <dbReference type="Proteomes" id="UP000004597"/>
    </source>
</evidence>
<keyword evidence="2" id="KW-1185">Reference proteome</keyword>
<evidence type="ECO:0000313" key="1">
    <source>
        <dbReference type="EMBL" id="EHG17054.1"/>
    </source>
</evidence>
<gene>
    <name evidence="1" type="ORF">HMPREF9138_00382</name>
</gene>
<dbReference type="RefSeq" id="WP_008822300.1">
    <property type="nucleotide sequence ID" value="NZ_JH376762.1"/>
</dbReference>
<reference evidence="1 2" key="1">
    <citation type="submission" date="2011-10" db="EMBL/GenBank/DDBJ databases">
        <title>The Genome Sequence of Prevotella histicola F0411.</title>
        <authorList>
            <consortium name="The Broad Institute Genome Sequencing Platform"/>
            <person name="Earl A."/>
            <person name="Ward D."/>
            <person name="Feldgarden M."/>
            <person name="Gevers D."/>
            <person name="Izard J."/>
            <person name="Ganesan A."/>
            <person name="Blanton J.M."/>
            <person name="Baranova O.V."/>
            <person name="Tanner A.C."/>
            <person name="Mathney J.M.J."/>
            <person name="Dewhirst F.E."/>
            <person name="Young S.K."/>
            <person name="Zeng Q."/>
            <person name="Gargeya S."/>
            <person name="Fitzgerald M."/>
            <person name="Haas B."/>
            <person name="Abouelleil A."/>
            <person name="Alvarado L."/>
            <person name="Arachchi H.M."/>
            <person name="Berlin A."/>
            <person name="Brown A."/>
            <person name="Chapman S.B."/>
            <person name="Chen Z."/>
            <person name="Dunbar C."/>
            <person name="Freedman E."/>
            <person name="Gearin G."/>
            <person name="Gellesch M."/>
            <person name="Goldberg J."/>
            <person name="Griggs A."/>
            <person name="Gujja S."/>
            <person name="Heiman D."/>
            <person name="Howarth C."/>
            <person name="Larson L."/>
            <person name="Lui A."/>
            <person name="MacDonald P.J.P."/>
            <person name="Montmayeur A."/>
            <person name="Murphy C."/>
            <person name="Neiman D."/>
            <person name="Pearson M."/>
            <person name="Priest M."/>
            <person name="Roberts A."/>
            <person name="Saif S."/>
            <person name="Shea T."/>
            <person name="Shenoy N."/>
            <person name="Sisk P."/>
            <person name="Stolte C."/>
            <person name="Sykes S."/>
            <person name="Wortman J."/>
            <person name="Nusbaum C."/>
            <person name="Birren B."/>
        </authorList>
    </citation>
    <scope>NUCLEOTIDE SEQUENCE [LARGE SCALE GENOMIC DNA]</scope>
    <source>
        <strain evidence="1 2">F0411</strain>
    </source>
</reference>
<dbReference type="Pfam" id="PF13366">
    <property type="entry name" value="PDDEXK_3"/>
    <property type="match status" value="1"/>
</dbReference>
<dbReference type="STRING" id="857291.HMPREF9138_00382"/>
<dbReference type="AlphaFoldDB" id="G6AE55"/>